<evidence type="ECO:0000313" key="3">
    <source>
        <dbReference type="Proteomes" id="UP001215280"/>
    </source>
</evidence>
<reference evidence="2" key="1">
    <citation type="submission" date="2023-03" db="EMBL/GenBank/DDBJ databases">
        <title>Massive genome expansion in bonnet fungi (Mycena s.s.) driven by repeated elements and novel gene families across ecological guilds.</title>
        <authorList>
            <consortium name="Lawrence Berkeley National Laboratory"/>
            <person name="Harder C.B."/>
            <person name="Miyauchi S."/>
            <person name="Viragh M."/>
            <person name="Kuo A."/>
            <person name="Thoen E."/>
            <person name="Andreopoulos B."/>
            <person name="Lu D."/>
            <person name="Skrede I."/>
            <person name="Drula E."/>
            <person name="Henrissat B."/>
            <person name="Morin E."/>
            <person name="Kohler A."/>
            <person name="Barry K."/>
            <person name="LaButti K."/>
            <person name="Morin E."/>
            <person name="Salamov A."/>
            <person name="Lipzen A."/>
            <person name="Mereny Z."/>
            <person name="Hegedus B."/>
            <person name="Baldrian P."/>
            <person name="Stursova M."/>
            <person name="Weitz H."/>
            <person name="Taylor A."/>
            <person name="Grigoriev I.V."/>
            <person name="Nagy L.G."/>
            <person name="Martin F."/>
            <person name="Kauserud H."/>
        </authorList>
    </citation>
    <scope>NUCLEOTIDE SEQUENCE</scope>
    <source>
        <strain evidence="2">CBHHK188m</strain>
    </source>
</reference>
<name>A0AAD7JE34_9AGAR</name>
<feature type="compositionally biased region" description="Basic residues" evidence="1">
    <location>
        <begin position="117"/>
        <end position="128"/>
    </location>
</feature>
<sequence length="284" mass="32005">MHDYTGTQLRAVSAAMEARLREAQCVDALNNIWGHLHVQRHLITWRNPNAAGQRASMRSATLVGRVGDRIHRGAAKYRDARAALITLKGGNSALQFKVLNASDLNVNAEEESDSTARKKLGRIGSSRRARNEPMMAKRDFSWIWTSGGGQGDDEEALHDSVHEVEMVREEMRRVLRILRWTQEEWRQRAELRTDVDAELAAGMKAYVLRQAAVHQRIAEGFYTGWNRSVAIAVRDVMWQDGTIYRELLDGQAMDNAPVVGLEEFEEEEVVARQTRSRTAAAGPT</sequence>
<dbReference type="Proteomes" id="UP001215280">
    <property type="component" value="Unassembled WGS sequence"/>
</dbReference>
<keyword evidence="3" id="KW-1185">Reference proteome</keyword>
<organism evidence="2 3">
    <name type="scientific">Mycena maculata</name>
    <dbReference type="NCBI Taxonomy" id="230809"/>
    <lineage>
        <taxon>Eukaryota</taxon>
        <taxon>Fungi</taxon>
        <taxon>Dikarya</taxon>
        <taxon>Basidiomycota</taxon>
        <taxon>Agaricomycotina</taxon>
        <taxon>Agaricomycetes</taxon>
        <taxon>Agaricomycetidae</taxon>
        <taxon>Agaricales</taxon>
        <taxon>Marasmiineae</taxon>
        <taxon>Mycenaceae</taxon>
        <taxon>Mycena</taxon>
    </lineage>
</organism>
<accession>A0AAD7JE34</accession>
<dbReference type="EMBL" id="JARJLG010000048">
    <property type="protein sequence ID" value="KAJ7760754.1"/>
    <property type="molecule type" value="Genomic_DNA"/>
</dbReference>
<evidence type="ECO:0000256" key="1">
    <source>
        <dbReference type="SAM" id="MobiDB-lite"/>
    </source>
</evidence>
<feature type="region of interest" description="Disordered" evidence="1">
    <location>
        <begin position="110"/>
        <end position="129"/>
    </location>
</feature>
<evidence type="ECO:0000313" key="2">
    <source>
        <dbReference type="EMBL" id="KAJ7760754.1"/>
    </source>
</evidence>
<proteinExistence type="predicted"/>
<protein>
    <submittedName>
        <fullName evidence="2">Uncharacterized protein</fullName>
    </submittedName>
</protein>
<gene>
    <name evidence="2" type="ORF">DFH07DRAFT_957587</name>
</gene>
<comment type="caution">
    <text evidence="2">The sequence shown here is derived from an EMBL/GenBank/DDBJ whole genome shotgun (WGS) entry which is preliminary data.</text>
</comment>
<dbReference type="AlphaFoldDB" id="A0AAD7JE34"/>